<gene>
    <name evidence="2" type="ORF">FSPOR_1784</name>
</gene>
<dbReference type="AlphaFoldDB" id="A0A395SPR8"/>
<sequence>MTGTENNNKNGGNKTNDKVEQMLFEIYFVDTSTKAAQLDKIAPVPKIEMEKKLSEVRAHLRANKALSWREASCTFCTLSGAELKDNLTLADYKDLAGSQGKEPGAEQDKPKDVVTKVKETDKQEKTSIKIYFRSLKRNLGLDDKTKEFLKQKMEFELKKAELLPEAERKMLTGSYSHKDFMAEVGTGSIIHPADMTEEQLNSVVETNSLLHGNTIFREAYNLPITVERAMYPAFRLKPRAIFDFTEDGPKANGDKNGSGKKEGNATTEEYRIPRFIVTDDAYVEVSEHKTSVMTAMAESSLSKNSSEVAMYVTSPGSLKSIGITNPSRGGGAFGWSAGVTGSHEYESSERSQIRRQEEIDHMIITYNFPRVTLSLDKDNLELTQECMNDLATIKTRDDAGRFKRKFESTAVTGSNVGEKSKRLKISAAASFAGPAGEGTVKGGYGEDSTRRDESSTSTYDSHMAWEAKGGDTLLCNNPAAWCRTVSSYYNWRVVKQDNVISIEDIISQVAQDQKHVFKNLKRYEERPSSDTIDIRFYHKESRRFLGFNTGADNVPGIVFADLYKRGDIPMAKWGFNDKVVDYPEAGKLVYGEILGRGARKTLSLGTWQEGDAQVFQLSGKVVQDEEKLLRIMKQESYEAWKEDANCPVGYVPPTEKYKRTQLQECYQVKKEEPVSFRCTPVNDQAAQGLGNGVKVLIEVYSGTEFLGHVREAEGHEGAVVVDRGPKDKFHHKSDVKASEPLQFTLTYKPFADPVDLLDGAELKVTGKSPGCIYVTALRTLVLQPILVP</sequence>
<feature type="compositionally biased region" description="Gly residues" evidence="1">
    <location>
        <begin position="436"/>
        <end position="445"/>
    </location>
</feature>
<comment type="caution">
    <text evidence="2">The sequence shown here is derived from an EMBL/GenBank/DDBJ whole genome shotgun (WGS) entry which is preliminary data.</text>
</comment>
<name>A0A395SPR8_FUSSP</name>
<keyword evidence="3" id="KW-1185">Reference proteome</keyword>
<organism evidence="2 3">
    <name type="scientific">Fusarium sporotrichioides</name>
    <dbReference type="NCBI Taxonomy" id="5514"/>
    <lineage>
        <taxon>Eukaryota</taxon>
        <taxon>Fungi</taxon>
        <taxon>Dikarya</taxon>
        <taxon>Ascomycota</taxon>
        <taxon>Pezizomycotina</taxon>
        <taxon>Sordariomycetes</taxon>
        <taxon>Hypocreomycetidae</taxon>
        <taxon>Hypocreales</taxon>
        <taxon>Nectriaceae</taxon>
        <taxon>Fusarium</taxon>
    </lineage>
</organism>
<feature type="region of interest" description="Disordered" evidence="1">
    <location>
        <begin position="97"/>
        <end position="118"/>
    </location>
</feature>
<protein>
    <submittedName>
        <fullName evidence="2">Membrane attack complex component perforin</fullName>
    </submittedName>
</protein>
<feature type="region of interest" description="Disordered" evidence="1">
    <location>
        <begin position="436"/>
        <end position="457"/>
    </location>
</feature>
<feature type="compositionally biased region" description="Basic and acidic residues" evidence="1">
    <location>
        <begin position="247"/>
        <end position="266"/>
    </location>
</feature>
<reference evidence="2 3" key="1">
    <citation type="journal article" date="2018" name="PLoS Pathog.">
        <title>Evolution of structural diversity of trichothecenes, a family of toxins produced by plant pathogenic and entomopathogenic fungi.</title>
        <authorList>
            <person name="Proctor R.H."/>
            <person name="McCormick S.P."/>
            <person name="Kim H.S."/>
            <person name="Cardoza R.E."/>
            <person name="Stanley A.M."/>
            <person name="Lindo L."/>
            <person name="Kelly A."/>
            <person name="Brown D.W."/>
            <person name="Lee T."/>
            <person name="Vaughan M.M."/>
            <person name="Alexander N.J."/>
            <person name="Busman M."/>
            <person name="Gutierrez S."/>
        </authorList>
    </citation>
    <scope>NUCLEOTIDE SEQUENCE [LARGE SCALE GENOMIC DNA]</scope>
    <source>
        <strain evidence="2 3">NRRL 3299</strain>
    </source>
</reference>
<evidence type="ECO:0000313" key="2">
    <source>
        <dbReference type="EMBL" id="RGP74089.1"/>
    </source>
</evidence>
<evidence type="ECO:0000313" key="3">
    <source>
        <dbReference type="Proteomes" id="UP000266152"/>
    </source>
</evidence>
<dbReference type="Proteomes" id="UP000266152">
    <property type="component" value="Unassembled WGS sequence"/>
</dbReference>
<proteinExistence type="predicted"/>
<evidence type="ECO:0000256" key="1">
    <source>
        <dbReference type="SAM" id="MobiDB-lite"/>
    </source>
</evidence>
<feature type="compositionally biased region" description="Basic and acidic residues" evidence="1">
    <location>
        <begin position="103"/>
        <end position="118"/>
    </location>
</feature>
<dbReference type="EMBL" id="PXOF01000023">
    <property type="protein sequence ID" value="RGP74089.1"/>
    <property type="molecule type" value="Genomic_DNA"/>
</dbReference>
<dbReference type="STRING" id="5514.A0A395SPR8"/>
<feature type="region of interest" description="Disordered" evidence="1">
    <location>
        <begin position="246"/>
        <end position="266"/>
    </location>
</feature>
<accession>A0A395SPR8</accession>